<dbReference type="RefSeq" id="WP_377745638.1">
    <property type="nucleotide sequence ID" value="NZ_JBHRXJ010000013.1"/>
</dbReference>
<dbReference type="EMBL" id="JBHRXJ010000013">
    <property type="protein sequence ID" value="MFC3529612.1"/>
    <property type="molecule type" value="Genomic_DNA"/>
</dbReference>
<accession>A0ABV7R8A9</accession>
<evidence type="ECO:0000313" key="2">
    <source>
        <dbReference type="Proteomes" id="UP001595721"/>
    </source>
</evidence>
<sequence>MARIFIRRVYDAPAPDEGQRVLVDRLWPRGISHERLGEDTPWLKDIAPSDELRHWFDHDPAKWPEFQRRYAAELDANPGPVAELRTMIARGPVTLLFAAHDAQHNNAVALRAYLMR</sequence>
<comment type="caution">
    <text evidence="1">The sequence shown here is derived from an EMBL/GenBank/DDBJ whole genome shotgun (WGS) entry which is preliminary data.</text>
</comment>
<dbReference type="Proteomes" id="UP001595721">
    <property type="component" value="Unassembled WGS sequence"/>
</dbReference>
<gene>
    <name evidence="1" type="ORF">ACFOMH_15650</name>
</gene>
<reference evidence="2" key="1">
    <citation type="journal article" date="2019" name="Int. J. Syst. Evol. Microbiol.">
        <title>The Global Catalogue of Microorganisms (GCM) 10K type strain sequencing project: providing services to taxonomists for standard genome sequencing and annotation.</title>
        <authorList>
            <consortium name="The Broad Institute Genomics Platform"/>
            <consortium name="The Broad Institute Genome Sequencing Center for Infectious Disease"/>
            <person name="Wu L."/>
            <person name="Ma J."/>
        </authorList>
    </citation>
    <scope>NUCLEOTIDE SEQUENCE [LARGE SCALE GENOMIC DNA]</scope>
    <source>
        <strain evidence="2">KCTC 42899</strain>
    </source>
</reference>
<dbReference type="PANTHER" id="PTHR36849:SF1">
    <property type="entry name" value="CYTOPLASMIC PROTEIN"/>
    <property type="match status" value="1"/>
</dbReference>
<dbReference type="PANTHER" id="PTHR36849">
    <property type="entry name" value="CYTOPLASMIC PROTEIN-RELATED"/>
    <property type="match status" value="1"/>
</dbReference>
<name>A0ABV7R8A9_9RHOB</name>
<keyword evidence="2" id="KW-1185">Reference proteome</keyword>
<dbReference type="Pfam" id="PF22752">
    <property type="entry name" value="DUF488-N3i"/>
    <property type="match status" value="1"/>
</dbReference>
<protein>
    <submittedName>
        <fullName evidence="1">DUF488 domain-containing protein</fullName>
    </submittedName>
</protein>
<evidence type="ECO:0000313" key="1">
    <source>
        <dbReference type="EMBL" id="MFC3529612.1"/>
    </source>
</evidence>
<organism evidence="1 2">
    <name type="scientific">Paracoccus mangrovi</name>
    <dbReference type="NCBI Taxonomy" id="1715645"/>
    <lineage>
        <taxon>Bacteria</taxon>
        <taxon>Pseudomonadati</taxon>
        <taxon>Pseudomonadota</taxon>
        <taxon>Alphaproteobacteria</taxon>
        <taxon>Rhodobacterales</taxon>
        <taxon>Paracoccaceae</taxon>
        <taxon>Paracoccus</taxon>
    </lineage>
</organism>
<proteinExistence type="predicted"/>
<dbReference type="InterPro" id="IPR052552">
    <property type="entry name" value="YeaO-like"/>
</dbReference>